<dbReference type="Gene3D" id="3.40.190.10">
    <property type="entry name" value="Periplasmic binding protein-like II"/>
    <property type="match status" value="2"/>
</dbReference>
<keyword evidence="3 5" id="KW-0732">Signal</keyword>
<evidence type="ECO:0000256" key="5">
    <source>
        <dbReference type="SAM" id="SignalP"/>
    </source>
</evidence>
<protein>
    <submittedName>
        <fullName evidence="7">Amino acid ABC transporter substrate-binding protein</fullName>
    </submittedName>
</protein>
<evidence type="ECO:0000256" key="1">
    <source>
        <dbReference type="ARBA" id="ARBA00010333"/>
    </source>
</evidence>
<evidence type="ECO:0000313" key="8">
    <source>
        <dbReference type="Proteomes" id="UP000305709"/>
    </source>
</evidence>
<keyword evidence="2" id="KW-0813">Transport</keyword>
<dbReference type="GO" id="GO:0006865">
    <property type="term" value="P:amino acid transport"/>
    <property type="evidence" value="ECO:0007669"/>
    <property type="project" value="TreeGrafter"/>
</dbReference>
<dbReference type="OrthoDB" id="9777941at2"/>
<dbReference type="PANTHER" id="PTHR30085">
    <property type="entry name" value="AMINO ACID ABC TRANSPORTER PERMEASE"/>
    <property type="match status" value="1"/>
</dbReference>
<accession>A0A5C4N8Q2</accession>
<dbReference type="SUPFAM" id="SSF53850">
    <property type="entry name" value="Periplasmic binding protein-like II"/>
    <property type="match status" value="1"/>
</dbReference>
<dbReference type="Pfam" id="PF00497">
    <property type="entry name" value="SBP_bac_3"/>
    <property type="match status" value="1"/>
</dbReference>
<dbReference type="PROSITE" id="PS01039">
    <property type="entry name" value="SBP_BACTERIAL_3"/>
    <property type="match status" value="1"/>
</dbReference>
<feature type="domain" description="Solute-binding protein family 3/N-terminal" evidence="6">
    <location>
        <begin position="32"/>
        <end position="261"/>
    </location>
</feature>
<proteinExistence type="inferred from homology"/>
<organism evidence="7 8">
    <name type="scientific">Rubellimicrobium roseum</name>
    <dbReference type="NCBI Taxonomy" id="687525"/>
    <lineage>
        <taxon>Bacteria</taxon>
        <taxon>Pseudomonadati</taxon>
        <taxon>Pseudomonadota</taxon>
        <taxon>Alphaproteobacteria</taxon>
        <taxon>Rhodobacterales</taxon>
        <taxon>Roseobacteraceae</taxon>
        <taxon>Rubellimicrobium</taxon>
    </lineage>
</organism>
<comment type="similarity">
    <text evidence="1 4">Belongs to the bacterial solute-binding protein 3 family.</text>
</comment>
<reference evidence="7 8" key="1">
    <citation type="submission" date="2019-06" db="EMBL/GenBank/DDBJ databases">
        <authorList>
            <person name="Jiang L."/>
        </authorList>
    </citation>
    <scope>NUCLEOTIDE SEQUENCE [LARGE SCALE GENOMIC DNA]</scope>
    <source>
        <strain evidence="7 8">YIM 48858</strain>
    </source>
</reference>
<dbReference type="Proteomes" id="UP000305709">
    <property type="component" value="Unassembled WGS sequence"/>
</dbReference>
<dbReference type="InterPro" id="IPR051455">
    <property type="entry name" value="Bact_solute-bind_prot3"/>
</dbReference>
<evidence type="ECO:0000259" key="6">
    <source>
        <dbReference type="SMART" id="SM00062"/>
    </source>
</evidence>
<dbReference type="InterPro" id="IPR018313">
    <property type="entry name" value="SBP_3_CS"/>
</dbReference>
<dbReference type="AlphaFoldDB" id="A0A5C4N8Q2"/>
<name>A0A5C4N8Q2_9RHOB</name>
<gene>
    <name evidence="7" type="ORF">FHG71_17830</name>
</gene>
<dbReference type="EMBL" id="VDFV01000039">
    <property type="protein sequence ID" value="TNC65168.1"/>
    <property type="molecule type" value="Genomic_DNA"/>
</dbReference>
<dbReference type="SMART" id="SM00062">
    <property type="entry name" value="PBPb"/>
    <property type="match status" value="1"/>
</dbReference>
<dbReference type="RefSeq" id="WP_139083054.1">
    <property type="nucleotide sequence ID" value="NZ_VDFV01000039.1"/>
</dbReference>
<dbReference type="CDD" id="cd13692">
    <property type="entry name" value="PBP2_BztA"/>
    <property type="match status" value="1"/>
</dbReference>
<dbReference type="InterPro" id="IPR001638">
    <property type="entry name" value="Solute-binding_3/MltF_N"/>
</dbReference>
<evidence type="ECO:0000256" key="2">
    <source>
        <dbReference type="ARBA" id="ARBA00022448"/>
    </source>
</evidence>
<evidence type="ECO:0000256" key="4">
    <source>
        <dbReference type="RuleBase" id="RU003744"/>
    </source>
</evidence>
<feature type="signal peptide" evidence="5">
    <location>
        <begin position="1"/>
        <end position="21"/>
    </location>
</feature>
<evidence type="ECO:0000256" key="3">
    <source>
        <dbReference type="ARBA" id="ARBA00022729"/>
    </source>
</evidence>
<feature type="chain" id="PRO_5023031483" evidence="5">
    <location>
        <begin position="22"/>
        <end position="338"/>
    </location>
</feature>
<evidence type="ECO:0000313" key="7">
    <source>
        <dbReference type="EMBL" id="TNC65168.1"/>
    </source>
</evidence>
<dbReference type="PANTHER" id="PTHR30085:SF7">
    <property type="entry name" value="AMINO-ACID ABC TRANSPORTER-BINDING PROTEIN YHDW-RELATED"/>
    <property type="match status" value="1"/>
</dbReference>
<sequence length="338" mass="35638">MKRSVVLGTLALAGLAGAAQAATLDDVKARDALNCGVNPGLTGFAAPNAEGVWEGFDVDVCRAVAAAVLGDATKVNYVPLSGETRFTALAAGEVDLLARNSTWTFSRDTDLNLDFAGVNYYDGQGFLVPSALGVTSATELDGATVCIQTGTTTELNLADFFRVNNISYTPVPIANDAEGRQQYLAGACDTYTTDASGLASVRTTFENPEEHVILPEIISKEPLGPAVRHGDNDWADIARWTLNALIVAEELGVTSANVAEMAAAPTENPEINRLLGTEGEMGAMIGLDNQWAVRAIEATGNYGEIFERHLGESTPIGLARGLNAQWTNGGLLYAPPFR</sequence>
<comment type="caution">
    <text evidence="7">The sequence shown here is derived from an EMBL/GenBank/DDBJ whole genome shotgun (WGS) entry which is preliminary data.</text>
</comment>
<keyword evidence="8" id="KW-1185">Reference proteome</keyword>